<dbReference type="EMBL" id="FWFZ01000021">
    <property type="protein sequence ID" value="SLN69263.1"/>
    <property type="molecule type" value="Genomic_DNA"/>
</dbReference>
<proteinExistence type="predicted"/>
<gene>
    <name evidence="1" type="ORF">ROA7023_03373</name>
</gene>
<organism evidence="1 2">
    <name type="scientific">Roseisalinus antarcticus</name>
    <dbReference type="NCBI Taxonomy" id="254357"/>
    <lineage>
        <taxon>Bacteria</taxon>
        <taxon>Pseudomonadati</taxon>
        <taxon>Pseudomonadota</taxon>
        <taxon>Alphaproteobacteria</taxon>
        <taxon>Rhodobacterales</taxon>
        <taxon>Roseobacteraceae</taxon>
        <taxon>Roseisalinus</taxon>
    </lineage>
</organism>
<evidence type="ECO:0000313" key="2">
    <source>
        <dbReference type="Proteomes" id="UP000193900"/>
    </source>
</evidence>
<reference evidence="1 2" key="1">
    <citation type="submission" date="2017-03" db="EMBL/GenBank/DDBJ databases">
        <authorList>
            <person name="Afonso C.L."/>
            <person name="Miller P.J."/>
            <person name="Scott M.A."/>
            <person name="Spackman E."/>
            <person name="Goraichik I."/>
            <person name="Dimitrov K.M."/>
            <person name="Suarez D.L."/>
            <person name="Swayne D.E."/>
        </authorList>
    </citation>
    <scope>NUCLEOTIDE SEQUENCE [LARGE SCALE GENOMIC DNA]</scope>
    <source>
        <strain evidence="1 2">CECT 7023</strain>
    </source>
</reference>
<dbReference type="RefSeq" id="WP_159458557.1">
    <property type="nucleotide sequence ID" value="NZ_FWFZ01000021.1"/>
</dbReference>
<evidence type="ECO:0000313" key="1">
    <source>
        <dbReference type="EMBL" id="SLN69263.1"/>
    </source>
</evidence>
<sequence>MISRLPSLPMTGSELLAAMQSIRSNAVLRLDDLAAVSDADGFLTGDAVITPAGRFRIADAGGRAANGQTVLDLAGTERQAVLAPDAPLPDMAALLADTRPAAWFAAGQILQVRDPGLAFRLCAPGAVSWHVQTAGGLCLLAEAGTDAGLPLAAFGVKPESEAPDPAANAAAFQAWVAAHDPLATLRLPRWSIPLGAAIDLGDRNLLGQGDGTRLVFSGLAATEDALTLSGGLSGGGAGQRAGRLSRLTVDCQDTGRDAVRWTGGIGCGARFVSVLQAGRDAFHFEQDSHGHYFERTFLEQCTVKGAVRYGLCLALTDFGIEGGQFINKSEFANCKLSGCDTADVGLLLNDADPQNDSSSTKIGGGVLFRNFHAQYGGTAASRVGGSIYVERGAASDSSIDRLEFISCTFESQGTGPGAPASNGALEIADANPGATRAAVTEFVDRGSLLTGYTRWWDYGATSPVGRNYRVEVPLQGTYTNAGEREFGTRSDAAGTTQVPAGGQTVLFDAATTGRSWLVTVRAAFNAAHFVTAIVHGHTTPQIATLAQQGELGLDVSGTGIRATNSGSGGLGTYWSAQRLVL</sequence>
<dbReference type="AlphaFoldDB" id="A0A1Y5TVP5"/>
<name>A0A1Y5TVP5_9RHOB</name>
<keyword evidence="2" id="KW-1185">Reference proteome</keyword>
<dbReference type="Proteomes" id="UP000193900">
    <property type="component" value="Unassembled WGS sequence"/>
</dbReference>
<protein>
    <submittedName>
        <fullName evidence="1">Uncharacterized protein</fullName>
    </submittedName>
</protein>
<accession>A0A1Y5TVP5</accession>